<dbReference type="Proteomes" id="UP000230384">
    <property type="component" value="Unassembled WGS sequence"/>
</dbReference>
<proteinExistence type="predicted"/>
<evidence type="ECO:0000313" key="3">
    <source>
        <dbReference type="Proteomes" id="UP000230384"/>
    </source>
</evidence>
<evidence type="ECO:0000256" key="1">
    <source>
        <dbReference type="SAM" id="Phobius"/>
    </source>
</evidence>
<feature type="transmembrane region" description="Helical" evidence="1">
    <location>
        <begin position="15"/>
        <end position="37"/>
    </location>
</feature>
<evidence type="ECO:0000313" key="2">
    <source>
        <dbReference type="EMBL" id="PJC76471.1"/>
    </source>
</evidence>
<comment type="caution">
    <text evidence="2">The sequence shown here is derived from an EMBL/GenBank/DDBJ whole genome shotgun (WGS) entry which is preliminary data.</text>
</comment>
<name>A0A2M8GGW9_9BACT</name>
<keyword evidence="1" id="KW-0472">Membrane</keyword>
<protein>
    <recommendedName>
        <fullName evidence="4">Bacterial Ig domain-containing protein</fullName>
    </recommendedName>
</protein>
<reference evidence="3" key="1">
    <citation type="submission" date="2017-09" db="EMBL/GenBank/DDBJ databases">
        <title>Depth-based differentiation of microbial function through sediment-hosted aquifers and enrichment of novel symbionts in the deep terrestrial subsurface.</title>
        <authorList>
            <person name="Probst A.J."/>
            <person name="Ladd B."/>
            <person name="Jarett J.K."/>
            <person name="Geller-Mcgrath D.E."/>
            <person name="Sieber C.M.K."/>
            <person name="Emerson J.B."/>
            <person name="Anantharaman K."/>
            <person name="Thomas B.C."/>
            <person name="Malmstrom R."/>
            <person name="Stieglmeier M."/>
            <person name="Klingl A."/>
            <person name="Woyke T."/>
            <person name="Ryan C.M."/>
            <person name="Banfield J.F."/>
        </authorList>
    </citation>
    <scope>NUCLEOTIDE SEQUENCE [LARGE SCALE GENOMIC DNA]</scope>
</reference>
<dbReference type="EMBL" id="PFQN01000040">
    <property type="protein sequence ID" value="PJC76471.1"/>
    <property type="molecule type" value="Genomic_DNA"/>
</dbReference>
<organism evidence="2 3">
    <name type="scientific">Candidatus Shapirobacteria bacterium CG_4_8_14_3_um_filter_39_11</name>
    <dbReference type="NCBI Taxonomy" id="1974875"/>
    <lineage>
        <taxon>Bacteria</taxon>
        <taxon>Candidatus Shapironibacteriota</taxon>
    </lineage>
</organism>
<dbReference type="InterPro" id="IPR013783">
    <property type="entry name" value="Ig-like_fold"/>
</dbReference>
<keyword evidence="1" id="KW-0812">Transmembrane</keyword>
<evidence type="ECO:0008006" key="4">
    <source>
        <dbReference type="Google" id="ProtNLM"/>
    </source>
</evidence>
<sequence length="229" mass="25288">MKIQPETAKNIRTSVIFLSLTAGMFFLIFKFGLYGAVKISEFLQKNQPGYEETPLDSFLPAPQFFSVIEATNSGQFPIGGYGPANKEISITLNGVEDQSLPVNSEGKFEGFLDLYLGVNSFYAETKDFSGNKSAKSETQTIFYSNTPPFIEIVEPAPDSVIKNNPNIVLKGKTDSSSKVSINDHLVPVEPDGSFAYSTKLAKGDNLFKIISIDPAQNRTQKEFMLQFRP</sequence>
<dbReference type="Gene3D" id="2.60.40.10">
    <property type="entry name" value="Immunoglobulins"/>
    <property type="match status" value="1"/>
</dbReference>
<accession>A0A2M8GGW9</accession>
<dbReference type="AlphaFoldDB" id="A0A2M8GGW9"/>
<gene>
    <name evidence="2" type="ORF">CO010_02595</name>
</gene>
<keyword evidence="1" id="KW-1133">Transmembrane helix</keyword>